<evidence type="ECO:0000313" key="6">
    <source>
        <dbReference type="Proteomes" id="UP001158986"/>
    </source>
</evidence>
<evidence type="ECO:0000313" key="5">
    <source>
        <dbReference type="EMBL" id="CAH0519377.1"/>
    </source>
</evidence>
<feature type="compositionally biased region" description="Polar residues" evidence="3">
    <location>
        <begin position="77"/>
        <end position="89"/>
    </location>
</feature>
<dbReference type="AlphaFoldDB" id="A0AAU9L004"/>
<keyword evidence="1" id="KW-0677">Repeat</keyword>
<feature type="repeat" description="PPR" evidence="2">
    <location>
        <begin position="353"/>
        <end position="387"/>
    </location>
</feature>
<reference evidence="4 6" key="1">
    <citation type="submission" date="2021-11" db="EMBL/GenBank/DDBJ databases">
        <authorList>
            <person name="Islam A."/>
            <person name="Islam S."/>
            <person name="Flora M.S."/>
            <person name="Rahman M."/>
            <person name="Ziaur R.M."/>
            <person name="Epstein J.H."/>
            <person name="Hassan M."/>
            <person name="Klassen M."/>
            <person name="Woodard K."/>
            <person name="Webb A."/>
            <person name="Webby R.J."/>
            <person name="El Zowalaty M.E."/>
        </authorList>
    </citation>
    <scope>NUCLEOTIDE SEQUENCE</scope>
    <source>
        <strain evidence="5">Pbs1</strain>
        <strain evidence="4">Pbs3</strain>
    </source>
</reference>
<dbReference type="Pfam" id="PF01535">
    <property type="entry name" value="PPR"/>
    <property type="match status" value="2"/>
</dbReference>
<evidence type="ECO:0000313" key="7">
    <source>
        <dbReference type="Proteomes" id="UP001160483"/>
    </source>
</evidence>
<dbReference type="PROSITE" id="PS51375">
    <property type="entry name" value="PPR"/>
    <property type="match status" value="5"/>
</dbReference>
<dbReference type="InterPro" id="IPR002885">
    <property type="entry name" value="PPR_rpt"/>
</dbReference>
<dbReference type="Proteomes" id="UP001160483">
    <property type="component" value="Unassembled WGS sequence"/>
</dbReference>
<dbReference type="PANTHER" id="PTHR47447:SF21">
    <property type="entry name" value="PENTACOTRIPEPTIDE-REPEAT REGION OF PRORP DOMAIN-CONTAINING PROTEIN"/>
    <property type="match status" value="1"/>
</dbReference>
<feature type="repeat" description="PPR" evidence="2">
    <location>
        <begin position="283"/>
        <end position="317"/>
    </location>
</feature>
<accession>A0AAU9L004</accession>
<gene>
    <name evidence="5" type="ORF">PBS001_LOCUS5906</name>
    <name evidence="4" type="ORF">PBS003_LOCUS5572</name>
</gene>
<comment type="caution">
    <text evidence="4">The sequence shown here is derived from an EMBL/GenBank/DDBJ whole genome shotgun (WGS) entry which is preliminary data.</text>
</comment>
<feature type="repeat" description="PPR" evidence="2">
    <location>
        <begin position="388"/>
        <end position="422"/>
    </location>
</feature>
<evidence type="ECO:0000313" key="4">
    <source>
        <dbReference type="EMBL" id="CAH0478895.1"/>
    </source>
</evidence>
<feature type="repeat" description="PPR" evidence="2">
    <location>
        <begin position="318"/>
        <end position="352"/>
    </location>
</feature>
<dbReference type="EMBL" id="CAKKTJ010000281">
    <property type="protein sequence ID" value="CAH0478895.1"/>
    <property type="molecule type" value="Genomic_DNA"/>
</dbReference>
<proteinExistence type="predicted"/>
<evidence type="ECO:0000256" key="2">
    <source>
        <dbReference type="PROSITE-ProRule" id="PRU00708"/>
    </source>
</evidence>
<dbReference type="InterPro" id="IPR011990">
    <property type="entry name" value="TPR-like_helical_dom_sf"/>
</dbReference>
<protein>
    <recommendedName>
        <fullName evidence="8">Pentacotripeptide-repeat region of PRORP domain-containing protein</fullName>
    </recommendedName>
</protein>
<feature type="region of interest" description="Disordered" evidence="3">
    <location>
        <begin position="77"/>
        <end position="96"/>
    </location>
</feature>
<dbReference type="Proteomes" id="UP001158986">
    <property type="component" value="Unassembled WGS sequence"/>
</dbReference>
<dbReference type="NCBIfam" id="TIGR00756">
    <property type="entry name" value="PPR"/>
    <property type="match status" value="5"/>
</dbReference>
<dbReference type="Gene3D" id="1.25.40.10">
    <property type="entry name" value="Tetratricopeptide repeat domain"/>
    <property type="match status" value="3"/>
</dbReference>
<dbReference type="Pfam" id="PF13812">
    <property type="entry name" value="PPR_3"/>
    <property type="match status" value="1"/>
</dbReference>
<evidence type="ECO:0000256" key="1">
    <source>
        <dbReference type="ARBA" id="ARBA00022737"/>
    </source>
</evidence>
<dbReference type="EMBL" id="CAKLCB010000295">
    <property type="protein sequence ID" value="CAH0519377.1"/>
    <property type="molecule type" value="Genomic_DNA"/>
</dbReference>
<organism evidence="4 7">
    <name type="scientific">Peronospora belbahrii</name>
    <dbReference type="NCBI Taxonomy" id="622444"/>
    <lineage>
        <taxon>Eukaryota</taxon>
        <taxon>Sar</taxon>
        <taxon>Stramenopiles</taxon>
        <taxon>Oomycota</taxon>
        <taxon>Peronosporomycetes</taxon>
        <taxon>Peronosporales</taxon>
        <taxon>Peronosporaceae</taxon>
        <taxon>Peronospora</taxon>
    </lineage>
</organism>
<name>A0AAU9L004_9STRA</name>
<keyword evidence="6" id="KW-1185">Reference proteome</keyword>
<evidence type="ECO:0008006" key="8">
    <source>
        <dbReference type="Google" id="ProtNLM"/>
    </source>
</evidence>
<evidence type="ECO:0000256" key="3">
    <source>
        <dbReference type="SAM" id="MobiDB-lite"/>
    </source>
</evidence>
<sequence length="850" mass="97172">MSALLRLAVASRVRRPLSEYGVPLAFSASSYLNDTIFGFSYIPYSLQWRAISQSNVLMKRKGGASAFVNKTSSWNFSKGNKSHTAQSTKQKLKKGSAPHRSHVERMYDLKKAKQLNDRNAKEWTALTQNDELNHELDRVFEYLNKSGPHGDYIYESEPSLKDVNHIDALEKLNALARADPEILKTIDKTYKDGTDDNATDDNISHNGIRHDQTELTIIDYNFLLRVYAVKGLCKEANALLSRMEKNLRPIATEKAVTLVKVTDSTEMALMDALESVPHVIPPNAKSYMLYATALGTDGQAAHAVRVIGRMKERGVLPNVSVYNAVMCACSKAKRISWAYNVMEKMQVAGLVPDRASFTILMNAAIAEGDIDKAFETFHLMRTHVAEPDEVAFSCIINGFARIGRVERALNLLEDLLECGLTPSLVTFNTLMKACAKSHYYAHKAIDFYYEMQELYDYTPDLYSYSTVLHACAKHGDFIQAEQIIRHMERHRVPMTELVYNTLFNVYARAQIRSIVDKAPRNAKALPKPEPTYHEPLEWDDEGKEVDLTRPGKETFTLQNANYDGRIDDDEDEEGEAESYKLSPEALAQVEELRQRDKTDYCKEQKNTQVTELIKTERSMEVYGKDDDLLFADSEELLDFEMTPMNLENFGKFQTLNIKRAEVRFHEMTFENGLKPTLITLNSMLGVYSNALRLRSAEMFVDETFSKFNQKPNKFTYRSMMQMYVRAKRTTRAEELLERIRFEIENGDLEADAATFGILVDHYARKRLIRRALTTLEDADALGLQMEEKHLKKIRALTEKYGIFSDLIPEDPNAVLLAGTRHKLMKKRKVRAQVLEYNRKIGRRYLLPDIV</sequence>
<feature type="repeat" description="PPR" evidence="2">
    <location>
        <begin position="460"/>
        <end position="494"/>
    </location>
</feature>
<dbReference type="Pfam" id="PF13041">
    <property type="entry name" value="PPR_2"/>
    <property type="match status" value="2"/>
</dbReference>
<dbReference type="PANTHER" id="PTHR47447">
    <property type="entry name" value="OS03G0856100 PROTEIN"/>
    <property type="match status" value="1"/>
</dbReference>